<evidence type="ECO:0000256" key="1">
    <source>
        <dbReference type="SAM" id="MobiDB-lite"/>
    </source>
</evidence>
<dbReference type="Proteomes" id="UP000186736">
    <property type="component" value="Unassembled WGS sequence"/>
</dbReference>
<gene>
    <name evidence="2" type="ORF">PSEMO_53680</name>
</gene>
<feature type="region of interest" description="Disordered" evidence="1">
    <location>
        <begin position="142"/>
        <end position="184"/>
    </location>
</feature>
<proteinExistence type="predicted"/>
<dbReference type="NCBIfam" id="TIGR03696">
    <property type="entry name" value="Rhs_assc_core"/>
    <property type="match status" value="1"/>
</dbReference>
<reference evidence="2 3" key="1">
    <citation type="submission" date="2016-10" db="EMBL/GenBank/DDBJ databases">
        <title>Genome Sequence of Pseudomonas putida GM4FR.</title>
        <authorList>
            <person name="Poehlein A."/>
            <person name="Wemheuer F."/>
            <person name="Hollensteiner J."/>
            <person name="Wemheuer B."/>
        </authorList>
    </citation>
    <scope>NUCLEOTIDE SEQUENCE [LARGE SCALE GENOMIC DNA]</scope>
    <source>
        <strain evidence="2 3">GM4FR</strain>
    </source>
</reference>
<dbReference type="AlphaFoldDB" id="A0A1Q9QY20"/>
<dbReference type="Gene3D" id="2.180.10.10">
    <property type="entry name" value="RHS repeat-associated core"/>
    <property type="match status" value="1"/>
</dbReference>
<protein>
    <recommendedName>
        <fullName evidence="4">RHS repeat-associated core domain-containing protein</fullName>
    </recommendedName>
</protein>
<comment type="caution">
    <text evidence="2">The sequence shown here is derived from an EMBL/GenBank/DDBJ whole genome shotgun (WGS) entry which is preliminary data.</text>
</comment>
<name>A0A1Q9QY20_PSEPU</name>
<dbReference type="InterPro" id="IPR022385">
    <property type="entry name" value="Rhs_assc_core"/>
</dbReference>
<evidence type="ECO:0000313" key="2">
    <source>
        <dbReference type="EMBL" id="OLS60059.1"/>
    </source>
</evidence>
<evidence type="ECO:0000313" key="3">
    <source>
        <dbReference type="Proteomes" id="UP000186736"/>
    </source>
</evidence>
<accession>A0A1Q9QY20</accession>
<organism evidence="2 3">
    <name type="scientific">Pseudomonas putida</name>
    <name type="common">Arthrobacter siderocapsulatus</name>
    <dbReference type="NCBI Taxonomy" id="303"/>
    <lineage>
        <taxon>Bacteria</taxon>
        <taxon>Pseudomonadati</taxon>
        <taxon>Pseudomonadota</taxon>
        <taxon>Gammaproteobacteria</taxon>
        <taxon>Pseudomonadales</taxon>
        <taxon>Pseudomonadaceae</taxon>
        <taxon>Pseudomonas</taxon>
    </lineage>
</organism>
<evidence type="ECO:0008006" key="4">
    <source>
        <dbReference type="Google" id="ProtNLM"/>
    </source>
</evidence>
<sequence>MTMKEPGTRHLPKASLGFNGELFESWTGHCLLGKGYRAYSPWLMMFIQPDSWSPFGAGGLNAYAYCEGDPVNLADPSGHVPILPGMWRQRTYLPAPTVHVARHSGPGVLLDLSRRATVQPSATQIASRSDRLLSVPEQQEPMNLSAGHEPGSTTGALSPVFPPVRERSPVAQPRRSPRVSKSRVRRVTQLSLENEKKLRLAIKQRDNAGVDVIVKERGGVTSFRRIMNEMMPMRSQRPHGRMPGAAFQRGDYNVLREYGLIEPLSVRDPNLRQFLQGIYPYLR</sequence>
<dbReference type="SUPFAM" id="SSF56399">
    <property type="entry name" value="ADP-ribosylation"/>
    <property type="match status" value="1"/>
</dbReference>
<feature type="compositionally biased region" description="Basic residues" evidence="1">
    <location>
        <begin position="175"/>
        <end position="184"/>
    </location>
</feature>
<dbReference type="EMBL" id="MKZO01000058">
    <property type="protein sequence ID" value="OLS60059.1"/>
    <property type="molecule type" value="Genomic_DNA"/>
</dbReference>
<dbReference type="OrthoDB" id="6845590at2"/>